<dbReference type="PANTHER" id="PTHR45947:SF3">
    <property type="entry name" value="SULFOQUINOVOSYL TRANSFERASE SQD2"/>
    <property type="match status" value="1"/>
</dbReference>
<keyword evidence="3" id="KW-0808">Transferase</keyword>
<dbReference type="Pfam" id="PF13439">
    <property type="entry name" value="Glyco_transf_4"/>
    <property type="match status" value="1"/>
</dbReference>
<dbReference type="OrthoDB" id="9804196at2"/>
<accession>A0A4R8M162</accession>
<proteinExistence type="predicted"/>
<evidence type="ECO:0000259" key="2">
    <source>
        <dbReference type="Pfam" id="PF13439"/>
    </source>
</evidence>
<dbReference type="SUPFAM" id="SSF53756">
    <property type="entry name" value="UDP-Glycosyltransferase/glycogen phosphorylase"/>
    <property type="match status" value="1"/>
</dbReference>
<name>A0A4R8M162_9BACT</name>
<dbReference type="GO" id="GO:0016757">
    <property type="term" value="F:glycosyltransferase activity"/>
    <property type="evidence" value="ECO:0007669"/>
    <property type="project" value="InterPro"/>
</dbReference>
<dbReference type="AlphaFoldDB" id="A0A4R8M162"/>
<keyword evidence="4" id="KW-1185">Reference proteome</keyword>
<dbReference type="InterPro" id="IPR028098">
    <property type="entry name" value="Glyco_trans_4-like_N"/>
</dbReference>
<evidence type="ECO:0000313" key="4">
    <source>
        <dbReference type="Proteomes" id="UP000295066"/>
    </source>
</evidence>
<gene>
    <name evidence="3" type="ORF">C8D99_12916</name>
</gene>
<evidence type="ECO:0000313" key="3">
    <source>
        <dbReference type="EMBL" id="TDY53850.1"/>
    </source>
</evidence>
<evidence type="ECO:0000259" key="1">
    <source>
        <dbReference type="Pfam" id="PF00534"/>
    </source>
</evidence>
<sequence>MRVLHLLSQRPDSTGSGTMLQAILTESEKFGHENMVVAGIQEGYLPVFPGLSHLRTRFVTFGGGDLPFPIPGMSDVMPYPSMRFSDLTDRQLSSYRDVFKTAVLKAAARFRPDIIHSNHLWLVTSLARRILPGIPMVATCHGTDLRQMHTCPRFRQEVVSGCSGLDGVFALFSRQAEEIRQVYGIPAGRIHVTGAGFRSGLFVPGEKKTDIPTIVYGGKLSRAKGVPWMLRAFASVTDLPWTLFLAGGGTGPERTECIDLAGRLGNRAVIAGSLRQEDFAAALSGANMFILPSLYEGLPLVLPEALASGCLCLATDLPGVRDILKMAGTDWLRLIPCPPLEGADTIAPGYESKFVGDIAAKLREALTDIFHRPPSAESYRELAERLKNSTWQAVFQRMEKVYFTLAASESR</sequence>
<dbReference type="InterPro" id="IPR001296">
    <property type="entry name" value="Glyco_trans_1"/>
</dbReference>
<dbReference type="PANTHER" id="PTHR45947">
    <property type="entry name" value="SULFOQUINOVOSYL TRANSFERASE SQD2"/>
    <property type="match status" value="1"/>
</dbReference>
<protein>
    <submittedName>
        <fullName evidence="3">Glycosyltransferase involved in cell wall biosynthesis</fullName>
    </submittedName>
</protein>
<dbReference type="CDD" id="cd03801">
    <property type="entry name" value="GT4_PimA-like"/>
    <property type="match status" value="1"/>
</dbReference>
<comment type="caution">
    <text evidence="3">The sequence shown here is derived from an EMBL/GenBank/DDBJ whole genome shotgun (WGS) entry which is preliminary data.</text>
</comment>
<dbReference type="EMBL" id="SORI01000029">
    <property type="protein sequence ID" value="TDY53850.1"/>
    <property type="molecule type" value="Genomic_DNA"/>
</dbReference>
<dbReference type="Gene3D" id="3.40.50.2000">
    <property type="entry name" value="Glycogen Phosphorylase B"/>
    <property type="match status" value="2"/>
</dbReference>
<dbReference type="Proteomes" id="UP000295066">
    <property type="component" value="Unassembled WGS sequence"/>
</dbReference>
<dbReference type="Pfam" id="PF00534">
    <property type="entry name" value="Glycos_transf_1"/>
    <property type="match status" value="1"/>
</dbReference>
<dbReference type="InterPro" id="IPR050194">
    <property type="entry name" value="Glycosyltransferase_grp1"/>
</dbReference>
<feature type="domain" description="Glycosyltransferase subfamily 4-like N-terminal" evidence="2">
    <location>
        <begin position="98"/>
        <end position="192"/>
    </location>
</feature>
<organism evidence="3 4">
    <name type="scientific">Aminivibrio pyruvatiphilus</name>
    <dbReference type="NCBI Taxonomy" id="1005740"/>
    <lineage>
        <taxon>Bacteria</taxon>
        <taxon>Thermotogati</taxon>
        <taxon>Synergistota</taxon>
        <taxon>Synergistia</taxon>
        <taxon>Synergistales</taxon>
        <taxon>Aminobacteriaceae</taxon>
        <taxon>Aminivibrio</taxon>
    </lineage>
</organism>
<reference evidence="3 4" key="1">
    <citation type="submission" date="2019-03" db="EMBL/GenBank/DDBJ databases">
        <title>Genomic Encyclopedia of Type Strains, Phase IV (KMG-IV): sequencing the most valuable type-strain genomes for metagenomic binning, comparative biology and taxonomic classification.</title>
        <authorList>
            <person name="Goeker M."/>
        </authorList>
    </citation>
    <scope>NUCLEOTIDE SEQUENCE [LARGE SCALE GENOMIC DNA]</scope>
    <source>
        <strain evidence="3 4">DSM 25964</strain>
    </source>
</reference>
<feature type="domain" description="Glycosyl transferase family 1" evidence="1">
    <location>
        <begin position="206"/>
        <end position="331"/>
    </location>
</feature>